<reference evidence="1 2" key="1">
    <citation type="submission" date="2013-05" db="EMBL/GenBank/DDBJ databases">
        <title>Genome assembly of Chondromyces apiculatus DSM 436.</title>
        <authorList>
            <person name="Sharma G."/>
            <person name="Khatri I."/>
            <person name="Kaur C."/>
            <person name="Mayilraj S."/>
            <person name="Subramanian S."/>
        </authorList>
    </citation>
    <scope>NUCLEOTIDE SEQUENCE [LARGE SCALE GENOMIC DNA]</scope>
    <source>
        <strain evidence="1 2">DSM 436</strain>
    </source>
</reference>
<sequence>MWCDLPHDPEDPKTWIQAVVRLHGYGHEPFRKAVNTPGCSRRTTSARAGR</sequence>
<organism evidence="1 2">
    <name type="scientific">Chondromyces apiculatus DSM 436</name>
    <dbReference type="NCBI Taxonomy" id="1192034"/>
    <lineage>
        <taxon>Bacteria</taxon>
        <taxon>Pseudomonadati</taxon>
        <taxon>Myxococcota</taxon>
        <taxon>Polyangia</taxon>
        <taxon>Polyangiales</taxon>
        <taxon>Polyangiaceae</taxon>
        <taxon>Chondromyces</taxon>
    </lineage>
</organism>
<name>A0A017TD54_9BACT</name>
<protein>
    <submittedName>
        <fullName evidence="1">Uncharacterized protein</fullName>
    </submittedName>
</protein>
<evidence type="ECO:0000313" key="2">
    <source>
        <dbReference type="Proteomes" id="UP000019678"/>
    </source>
</evidence>
<gene>
    <name evidence="1" type="ORF">CAP_1447</name>
</gene>
<dbReference type="AlphaFoldDB" id="A0A017TD54"/>
<comment type="caution">
    <text evidence="1">The sequence shown here is derived from an EMBL/GenBank/DDBJ whole genome shotgun (WGS) entry which is preliminary data.</text>
</comment>
<dbReference type="Proteomes" id="UP000019678">
    <property type="component" value="Unassembled WGS sequence"/>
</dbReference>
<keyword evidence="2" id="KW-1185">Reference proteome</keyword>
<evidence type="ECO:0000313" key="1">
    <source>
        <dbReference type="EMBL" id="EYF06750.1"/>
    </source>
</evidence>
<accession>A0A017TD54</accession>
<proteinExistence type="predicted"/>
<dbReference type="EMBL" id="ASRX01000014">
    <property type="protein sequence ID" value="EYF06750.1"/>
    <property type="molecule type" value="Genomic_DNA"/>
</dbReference>